<evidence type="ECO:0000313" key="5">
    <source>
        <dbReference type="Proteomes" id="UP000677244"/>
    </source>
</evidence>
<dbReference type="Gene3D" id="2.60.40.790">
    <property type="match status" value="1"/>
</dbReference>
<dbReference type="PANTHER" id="PTHR11527">
    <property type="entry name" value="HEAT-SHOCK PROTEIN 20 FAMILY MEMBER"/>
    <property type="match status" value="1"/>
</dbReference>
<dbReference type="InterPro" id="IPR008978">
    <property type="entry name" value="HSP20-like_chaperone"/>
</dbReference>
<accession>A0ABS3YUM7</accession>
<dbReference type="InterPro" id="IPR002068">
    <property type="entry name" value="A-crystallin/Hsp20_dom"/>
</dbReference>
<sequence length="144" mass="16877">MSTRELSRRGQSFPALFDDFFRPWNEWFGMGKSLTTPAVNIIDNKNHYEVSVGAPGLKKNDFNIDVEDNMLTISCEKEEKKEEKDERYTRKEYNYTSFRRSFTLPEEVIKDKIEAVYEDGVLRIMLPKTEEAKKATLSKHITVK</sequence>
<organism evidence="4 5">
    <name type="scientific">Niastella soli</name>
    <dbReference type="NCBI Taxonomy" id="2821487"/>
    <lineage>
        <taxon>Bacteria</taxon>
        <taxon>Pseudomonadati</taxon>
        <taxon>Bacteroidota</taxon>
        <taxon>Chitinophagia</taxon>
        <taxon>Chitinophagales</taxon>
        <taxon>Chitinophagaceae</taxon>
        <taxon>Niastella</taxon>
    </lineage>
</organism>
<comment type="caution">
    <text evidence="4">The sequence shown here is derived from an EMBL/GenBank/DDBJ whole genome shotgun (WGS) entry which is preliminary data.</text>
</comment>
<dbReference type="EMBL" id="JAGHKO010000004">
    <property type="protein sequence ID" value="MBO9201573.1"/>
    <property type="molecule type" value="Genomic_DNA"/>
</dbReference>
<proteinExistence type="inferred from homology"/>
<dbReference type="PROSITE" id="PS01031">
    <property type="entry name" value="SHSP"/>
    <property type="match status" value="1"/>
</dbReference>
<comment type="similarity">
    <text evidence="1 2">Belongs to the small heat shock protein (HSP20) family.</text>
</comment>
<feature type="domain" description="SHSP" evidence="3">
    <location>
        <begin position="30"/>
        <end position="144"/>
    </location>
</feature>
<evidence type="ECO:0000313" key="4">
    <source>
        <dbReference type="EMBL" id="MBO9201573.1"/>
    </source>
</evidence>
<dbReference type="InterPro" id="IPR031107">
    <property type="entry name" value="Small_HSP"/>
</dbReference>
<protein>
    <submittedName>
        <fullName evidence="4">Hsp20/alpha crystallin family protein</fullName>
    </submittedName>
</protein>
<dbReference type="Pfam" id="PF00011">
    <property type="entry name" value="HSP20"/>
    <property type="match status" value="1"/>
</dbReference>
<evidence type="ECO:0000256" key="2">
    <source>
        <dbReference type="RuleBase" id="RU003616"/>
    </source>
</evidence>
<evidence type="ECO:0000259" key="3">
    <source>
        <dbReference type="PROSITE" id="PS01031"/>
    </source>
</evidence>
<gene>
    <name evidence="4" type="ORF">J7I42_14925</name>
</gene>
<dbReference type="CDD" id="cd06464">
    <property type="entry name" value="ACD_sHsps-like"/>
    <property type="match status" value="1"/>
</dbReference>
<dbReference type="RefSeq" id="WP_209139627.1">
    <property type="nucleotide sequence ID" value="NZ_JAGHKO010000004.1"/>
</dbReference>
<reference evidence="4 5" key="1">
    <citation type="submission" date="2021-03" db="EMBL/GenBank/DDBJ databases">
        <title>Assistant Professor.</title>
        <authorList>
            <person name="Huq M.A."/>
        </authorList>
    </citation>
    <scope>NUCLEOTIDE SEQUENCE [LARGE SCALE GENOMIC DNA]</scope>
    <source>
        <strain evidence="4 5">MAH-29</strain>
    </source>
</reference>
<dbReference type="SUPFAM" id="SSF49764">
    <property type="entry name" value="HSP20-like chaperones"/>
    <property type="match status" value="1"/>
</dbReference>
<evidence type="ECO:0000256" key="1">
    <source>
        <dbReference type="PROSITE-ProRule" id="PRU00285"/>
    </source>
</evidence>
<name>A0ABS3YUM7_9BACT</name>
<keyword evidence="5" id="KW-1185">Reference proteome</keyword>
<dbReference type="Proteomes" id="UP000677244">
    <property type="component" value="Unassembled WGS sequence"/>
</dbReference>